<sequence length="72" mass="7887">MTGENMGVWVIYSPNESAISDGSGFWSSEHGWVEIDQATHFSPAQACDVALPMATGHDARFVALSEAMQHYR</sequence>
<organism evidence="1 2">
    <name type="scientific">Comamonas resistens</name>
    <dbReference type="NCBI Taxonomy" id="3046670"/>
    <lineage>
        <taxon>Bacteria</taxon>
        <taxon>Pseudomonadati</taxon>
        <taxon>Pseudomonadota</taxon>
        <taxon>Betaproteobacteria</taxon>
        <taxon>Burkholderiales</taxon>
        <taxon>Comamonadaceae</taxon>
        <taxon>Comamonas</taxon>
    </lineage>
</organism>
<reference evidence="1 2" key="1">
    <citation type="submission" date="2023-05" db="EMBL/GenBank/DDBJ databases">
        <authorList>
            <person name="Yin Y."/>
            <person name="Lu Z."/>
        </authorList>
    </citation>
    <scope>NUCLEOTIDE SEQUENCE [LARGE SCALE GENOMIC DNA]</scope>
    <source>
        <strain evidence="1 2">ZM22</strain>
    </source>
</reference>
<evidence type="ECO:0000313" key="1">
    <source>
        <dbReference type="EMBL" id="WHS65152.1"/>
    </source>
</evidence>
<name>A0ABY8SQ04_9BURK</name>
<dbReference type="RefSeq" id="WP_283486253.1">
    <property type="nucleotide sequence ID" value="NZ_CP125947.1"/>
</dbReference>
<keyword evidence="2" id="KW-1185">Reference proteome</keyword>
<gene>
    <name evidence="1" type="ORF">QMY55_22140</name>
</gene>
<protein>
    <submittedName>
        <fullName evidence="1">Uncharacterized protein</fullName>
    </submittedName>
</protein>
<dbReference type="EMBL" id="CP125947">
    <property type="protein sequence ID" value="WHS65152.1"/>
    <property type="molecule type" value="Genomic_DNA"/>
</dbReference>
<evidence type="ECO:0000313" key="2">
    <source>
        <dbReference type="Proteomes" id="UP001240697"/>
    </source>
</evidence>
<proteinExistence type="predicted"/>
<accession>A0ABY8SQ04</accession>
<dbReference type="Proteomes" id="UP001240697">
    <property type="component" value="Chromosome"/>
</dbReference>